<feature type="domain" description="AB hydrolase-1" evidence="1">
    <location>
        <begin position="30"/>
        <end position="251"/>
    </location>
</feature>
<dbReference type="AlphaFoldDB" id="A0A0P1EN79"/>
<dbReference type="Pfam" id="PF00561">
    <property type="entry name" value="Abhydrolase_1"/>
    <property type="match status" value="1"/>
</dbReference>
<name>A0A0P1EN79_9RHOB</name>
<evidence type="ECO:0000313" key="3">
    <source>
        <dbReference type="Proteomes" id="UP000050786"/>
    </source>
</evidence>
<sequence>MSISVNEGILPKNGRIDVIEAGNPESDRQLVLLHGLGSTSEQFSPLIELTDHGAHLILFTFPGHDRNIFKDPKLETSFEGFCNLVIEACDALDIQSAKFCGISMGSAISLKVAVRRPDLCDGLIVVRPAWLTEDSPANLKLIGLIAKLFEEHSADEVLELLEADPDFQEIEQDVPGAAESLRACVTRPLGQTHASVLAAIFRDAPFRRLNELRNVRCPAVVIGTNADPLHPVELARQTANALPDARLEILPPKYLDPEAYDAAFVKVVGDVLNISNGDMK</sequence>
<gene>
    <name evidence="2" type="primary">rsbQ</name>
    <name evidence="2" type="ORF">RUM4293_01631</name>
</gene>
<accession>A0A0P1EN79</accession>
<dbReference type="EMBL" id="CYPS01000026">
    <property type="protein sequence ID" value="CUH42742.1"/>
    <property type="molecule type" value="Genomic_DNA"/>
</dbReference>
<dbReference type="SUPFAM" id="SSF53474">
    <property type="entry name" value="alpha/beta-Hydrolases"/>
    <property type="match status" value="1"/>
</dbReference>
<dbReference type="InterPro" id="IPR050266">
    <property type="entry name" value="AB_hydrolase_sf"/>
</dbReference>
<protein>
    <submittedName>
        <fullName evidence="2">Sigma factor SigB regulation protein RsbQ</fullName>
    </submittedName>
</protein>
<keyword evidence="3" id="KW-1185">Reference proteome</keyword>
<dbReference type="GO" id="GO:0016020">
    <property type="term" value="C:membrane"/>
    <property type="evidence" value="ECO:0007669"/>
    <property type="project" value="TreeGrafter"/>
</dbReference>
<dbReference type="PANTHER" id="PTHR43798:SF33">
    <property type="entry name" value="HYDROLASE, PUTATIVE (AFU_ORTHOLOGUE AFUA_2G14860)-RELATED"/>
    <property type="match status" value="1"/>
</dbReference>
<dbReference type="Gene3D" id="3.40.50.1820">
    <property type="entry name" value="alpha/beta hydrolase"/>
    <property type="match status" value="1"/>
</dbReference>
<evidence type="ECO:0000259" key="1">
    <source>
        <dbReference type="Pfam" id="PF00561"/>
    </source>
</evidence>
<organism evidence="2 3">
    <name type="scientific">Ruegeria atlantica</name>
    <dbReference type="NCBI Taxonomy" id="81569"/>
    <lineage>
        <taxon>Bacteria</taxon>
        <taxon>Pseudomonadati</taxon>
        <taxon>Pseudomonadota</taxon>
        <taxon>Alphaproteobacteria</taxon>
        <taxon>Rhodobacterales</taxon>
        <taxon>Roseobacteraceae</taxon>
        <taxon>Ruegeria</taxon>
    </lineage>
</organism>
<proteinExistence type="predicted"/>
<dbReference type="RefSeq" id="WP_058272814.1">
    <property type="nucleotide sequence ID" value="NZ_CYPS01000026.1"/>
</dbReference>
<dbReference type="Proteomes" id="UP000050786">
    <property type="component" value="Unassembled WGS sequence"/>
</dbReference>
<dbReference type="PANTHER" id="PTHR43798">
    <property type="entry name" value="MONOACYLGLYCEROL LIPASE"/>
    <property type="match status" value="1"/>
</dbReference>
<dbReference type="InterPro" id="IPR029058">
    <property type="entry name" value="AB_hydrolase_fold"/>
</dbReference>
<reference evidence="3" key="1">
    <citation type="submission" date="2015-09" db="EMBL/GenBank/DDBJ databases">
        <authorList>
            <person name="Rodrigo-Torres L."/>
            <person name="Arahal D.R."/>
        </authorList>
    </citation>
    <scope>NUCLEOTIDE SEQUENCE [LARGE SCALE GENOMIC DNA]</scope>
    <source>
        <strain evidence="3">CECT 4293</strain>
    </source>
</reference>
<dbReference type="InterPro" id="IPR000073">
    <property type="entry name" value="AB_hydrolase_1"/>
</dbReference>
<evidence type="ECO:0000313" key="2">
    <source>
        <dbReference type="EMBL" id="CUH42742.1"/>
    </source>
</evidence>